<feature type="domain" description="DUF3741" evidence="3">
    <location>
        <begin position="81"/>
        <end position="92"/>
    </location>
</feature>
<evidence type="ECO:0000313" key="5">
    <source>
        <dbReference type="Proteomes" id="UP001058974"/>
    </source>
</evidence>
<proteinExistence type="predicted"/>
<protein>
    <recommendedName>
        <fullName evidence="3">DUF3741 domain-containing protein</fullName>
    </recommendedName>
</protein>
<dbReference type="Gramene" id="Psat02G0184100-T1">
    <property type="protein sequence ID" value="KAI5435167.1"/>
    <property type="gene ID" value="KIW84_021841"/>
</dbReference>
<keyword evidence="1" id="KW-0175">Coiled coil</keyword>
<comment type="caution">
    <text evidence="4">The sequence shown here is derived from an EMBL/GenBank/DDBJ whole genome shotgun (WGS) entry which is preliminary data.</text>
</comment>
<evidence type="ECO:0000313" key="4">
    <source>
        <dbReference type="EMBL" id="KAI5435167.1"/>
    </source>
</evidence>
<evidence type="ECO:0000259" key="3">
    <source>
        <dbReference type="Pfam" id="PF14383"/>
    </source>
</evidence>
<reference evidence="4 5" key="1">
    <citation type="journal article" date="2022" name="Nat. Genet.">
        <title>Improved pea reference genome and pan-genome highlight genomic features and evolutionary characteristics.</title>
        <authorList>
            <person name="Yang T."/>
            <person name="Liu R."/>
            <person name="Luo Y."/>
            <person name="Hu S."/>
            <person name="Wang D."/>
            <person name="Wang C."/>
            <person name="Pandey M.K."/>
            <person name="Ge S."/>
            <person name="Xu Q."/>
            <person name="Li N."/>
            <person name="Li G."/>
            <person name="Huang Y."/>
            <person name="Saxena R.K."/>
            <person name="Ji Y."/>
            <person name="Li M."/>
            <person name="Yan X."/>
            <person name="He Y."/>
            <person name="Liu Y."/>
            <person name="Wang X."/>
            <person name="Xiang C."/>
            <person name="Varshney R.K."/>
            <person name="Ding H."/>
            <person name="Gao S."/>
            <person name="Zong X."/>
        </authorList>
    </citation>
    <scope>NUCLEOTIDE SEQUENCE [LARGE SCALE GENOMIC DNA]</scope>
    <source>
        <strain evidence="4 5">cv. Zhongwan 6</strain>
    </source>
</reference>
<sequence>MKLFTSSSSSSSSSPSSSSTFSFDPTFCSSKTIAAGCFTAIFHRIREFHSKFTSEKVQKFKTNTAINSTITSSSLYSSSSGIVARLMGLDSMAENKIEICSESTQSSKVHYVSQGFQLLENENFLVFSFESGGESRKFKSKGRKREKGCVDLKKRREERDEVKKNKREMVNGGEFQFENSLFKEVGNGEKVKKRKKGKTCFVENKVENEIGSEDSSPVSVFDFERDVSGTEEDLCDVAMSWRRKLSPVLENDKLYIQHSDSNLMNEEMEVEEIENNVHEESKKKERQNNECVDIWSKICRLVEDELVGSNLQERKRRQSEFESLSADLESEILDDLLDELINQFDTSL</sequence>
<dbReference type="AlphaFoldDB" id="A0A9D4Y988"/>
<evidence type="ECO:0000256" key="2">
    <source>
        <dbReference type="SAM" id="MobiDB-lite"/>
    </source>
</evidence>
<dbReference type="PANTHER" id="PTHR35499:SF3">
    <property type="entry name" value="DUF4378 DOMAIN PROTEIN"/>
    <property type="match status" value="1"/>
</dbReference>
<name>A0A9D4Y988_PEA</name>
<feature type="coiled-coil region" evidence="1">
    <location>
        <begin position="256"/>
        <end position="290"/>
    </location>
</feature>
<feature type="region of interest" description="Disordered" evidence="2">
    <location>
        <begin position="1"/>
        <end position="20"/>
    </location>
</feature>
<dbReference type="Pfam" id="PF14383">
    <property type="entry name" value="VARLMGL"/>
    <property type="match status" value="1"/>
</dbReference>
<accession>A0A9D4Y988</accession>
<dbReference type="Proteomes" id="UP001058974">
    <property type="component" value="Chromosome 2"/>
</dbReference>
<dbReference type="OrthoDB" id="1924799at2759"/>
<dbReference type="EMBL" id="JAMSHJ010000002">
    <property type="protein sequence ID" value="KAI5435167.1"/>
    <property type="molecule type" value="Genomic_DNA"/>
</dbReference>
<evidence type="ECO:0000256" key="1">
    <source>
        <dbReference type="SAM" id="Coils"/>
    </source>
</evidence>
<dbReference type="PANTHER" id="PTHR35499">
    <property type="entry name" value="OS05G0128300 PROTEIN"/>
    <property type="match status" value="1"/>
</dbReference>
<organism evidence="4 5">
    <name type="scientific">Pisum sativum</name>
    <name type="common">Garden pea</name>
    <name type="synonym">Lathyrus oleraceus</name>
    <dbReference type="NCBI Taxonomy" id="3888"/>
    <lineage>
        <taxon>Eukaryota</taxon>
        <taxon>Viridiplantae</taxon>
        <taxon>Streptophyta</taxon>
        <taxon>Embryophyta</taxon>
        <taxon>Tracheophyta</taxon>
        <taxon>Spermatophyta</taxon>
        <taxon>Magnoliopsida</taxon>
        <taxon>eudicotyledons</taxon>
        <taxon>Gunneridae</taxon>
        <taxon>Pentapetalae</taxon>
        <taxon>rosids</taxon>
        <taxon>fabids</taxon>
        <taxon>Fabales</taxon>
        <taxon>Fabaceae</taxon>
        <taxon>Papilionoideae</taxon>
        <taxon>50 kb inversion clade</taxon>
        <taxon>NPAAA clade</taxon>
        <taxon>Hologalegina</taxon>
        <taxon>IRL clade</taxon>
        <taxon>Fabeae</taxon>
        <taxon>Lathyrus</taxon>
    </lineage>
</organism>
<keyword evidence="5" id="KW-1185">Reference proteome</keyword>
<dbReference type="InterPro" id="IPR032795">
    <property type="entry name" value="DUF3741-assoc"/>
</dbReference>
<gene>
    <name evidence="4" type="ORF">KIW84_021841</name>
</gene>